<reference evidence="2 3" key="1">
    <citation type="submission" date="2022-12" db="EMBL/GenBank/DDBJ databases">
        <title>Chromosome-level genome assembly of true bugs.</title>
        <authorList>
            <person name="Ma L."/>
            <person name="Li H."/>
        </authorList>
    </citation>
    <scope>NUCLEOTIDE SEQUENCE [LARGE SCALE GENOMIC DNA]</scope>
    <source>
        <strain evidence="2">Lab_2022b</strain>
    </source>
</reference>
<dbReference type="AlphaFoldDB" id="A0AAW1D428"/>
<feature type="compositionally biased region" description="Acidic residues" evidence="1">
    <location>
        <begin position="27"/>
        <end position="51"/>
    </location>
</feature>
<evidence type="ECO:0000256" key="1">
    <source>
        <dbReference type="SAM" id="MobiDB-lite"/>
    </source>
</evidence>
<comment type="caution">
    <text evidence="2">The sequence shown here is derived from an EMBL/GenBank/DDBJ whole genome shotgun (WGS) entry which is preliminary data.</text>
</comment>
<gene>
    <name evidence="2" type="ORF">O3M35_009542</name>
</gene>
<feature type="region of interest" description="Disordered" evidence="1">
    <location>
        <begin position="26"/>
        <end position="62"/>
    </location>
</feature>
<protein>
    <submittedName>
        <fullName evidence="2">Uncharacterized protein</fullName>
    </submittedName>
</protein>
<dbReference type="EMBL" id="JAPXFL010000006">
    <property type="protein sequence ID" value="KAK9505501.1"/>
    <property type="molecule type" value="Genomic_DNA"/>
</dbReference>
<keyword evidence="3" id="KW-1185">Reference proteome</keyword>
<evidence type="ECO:0000313" key="3">
    <source>
        <dbReference type="Proteomes" id="UP001461498"/>
    </source>
</evidence>
<sequence length="358" mass="40729">MERMENVKLYESPLMKKLKYIKVQDSLDAEEEEEAGKDDDDKDDDEGEPPSDVERDAQFVTSKNENIQFELHNLIKPNKVVDDETEEKYAEKFDNEQEVQDAIDKALGNPEVVDYTADVDNDGEFGELDDLDEYNKPDEQKVDLKVKNLKVIMNLYDITEFVIVEENFVENINKVIAEKDATGMASASLASSILTANYNATQPSKTNLTAVSADIKELKKKSYCRVTAATRPAKIIRKIKRNPLYIRLYYEQPNQPKPLKLIGVSELKLDQSFINTIVLANTSSVVPQSHSIEETLRVINGLEEHIADVKILFRLACFGRIPWPECPDTLLRKKTSECTVIKCSQSDHSDVYLNIEDQ</sequence>
<evidence type="ECO:0000313" key="2">
    <source>
        <dbReference type="EMBL" id="KAK9505501.1"/>
    </source>
</evidence>
<dbReference type="Pfam" id="PF14924">
    <property type="entry name" value="MAP10_N"/>
    <property type="match status" value="1"/>
</dbReference>
<organism evidence="2 3">
    <name type="scientific">Rhynocoris fuscipes</name>
    <dbReference type="NCBI Taxonomy" id="488301"/>
    <lineage>
        <taxon>Eukaryota</taxon>
        <taxon>Metazoa</taxon>
        <taxon>Ecdysozoa</taxon>
        <taxon>Arthropoda</taxon>
        <taxon>Hexapoda</taxon>
        <taxon>Insecta</taxon>
        <taxon>Pterygota</taxon>
        <taxon>Neoptera</taxon>
        <taxon>Paraneoptera</taxon>
        <taxon>Hemiptera</taxon>
        <taxon>Heteroptera</taxon>
        <taxon>Panheteroptera</taxon>
        <taxon>Cimicomorpha</taxon>
        <taxon>Reduviidae</taxon>
        <taxon>Harpactorinae</taxon>
        <taxon>Harpactorini</taxon>
        <taxon>Rhynocoris</taxon>
    </lineage>
</organism>
<dbReference type="Proteomes" id="UP001461498">
    <property type="component" value="Unassembled WGS sequence"/>
</dbReference>
<name>A0AAW1D428_9HEMI</name>
<accession>A0AAW1D428</accession>
<proteinExistence type="predicted"/>